<organism evidence="2 3">
    <name type="scientific">Thiohalocapsa marina</name>
    <dbReference type="NCBI Taxonomy" id="424902"/>
    <lineage>
        <taxon>Bacteria</taxon>
        <taxon>Pseudomonadati</taxon>
        <taxon>Pseudomonadota</taxon>
        <taxon>Gammaproteobacteria</taxon>
        <taxon>Chromatiales</taxon>
        <taxon>Chromatiaceae</taxon>
        <taxon>Thiohalocapsa</taxon>
    </lineage>
</organism>
<dbReference type="Proteomes" id="UP000322981">
    <property type="component" value="Unassembled WGS sequence"/>
</dbReference>
<dbReference type="Pfam" id="PF03886">
    <property type="entry name" value="ABC_trans_aux"/>
    <property type="match status" value="1"/>
</dbReference>
<dbReference type="RefSeq" id="WP_150090510.1">
    <property type="nucleotide sequence ID" value="NZ_JBFUOH010000127.1"/>
</dbReference>
<evidence type="ECO:0000313" key="2">
    <source>
        <dbReference type="EMBL" id="KAA6186990.1"/>
    </source>
</evidence>
<dbReference type="PROSITE" id="PS51257">
    <property type="entry name" value="PROKAR_LIPOPROTEIN"/>
    <property type="match status" value="1"/>
</dbReference>
<keyword evidence="3" id="KW-1185">Reference proteome</keyword>
<dbReference type="Gene3D" id="3.40.50.10610">
    <property type="entry name" value="ABC-type transport auxiliary lipoprotein component"/>
    <property type="match status" value="1"/>
</dbReference>
<proteinExistence type="predicted"/>
<dbReference type="AlphaFoldDB" id="A0A5M8FT60"/>
<dbReference type="EMBL" id="VWXX01000003">
    <property type="protein sequence ID" value="KAA6186990.1"/>
    <property type="molecule type" value="Genomic_DNA"/>
</dbReference>
<evidence type="ECO:0000313" key="3">
    <source>
        <dbReference type="Proteomes" id="UP000322981"/>
    </source>
</evidence>
<dbReference type="OrthoDB" id="7063250at2"/>
<comment type="caution">
    <text evidence="2">The sequence shown here is derived from an EMBL/GenBank/DDBJ whole genome shotgun (WGS) entry which is preliminary data.</text>
</comment>
<dbReference type="InterPro" id="IPR005586">
    <property type="entry name" value="ABC_trans_aux"/>
</dbReference>
<evidence type="ECO:0000259" key="1">
    <source>
        <dbReference type="Pfam" id="PF03886"/>
    </source>
</evidence>
<accession>A0A5M8FT60</accession>
<sequence>MTRLPYGRLTALLLISLSMVWLLGGCASSPPSRFYVLTPMTTATAPAADIVGGPLSLGVGPVEFPQFLDRPQIVSRGGNRLQLDEFERWGGTLQDDFLRVWSENLAHLLGTSRVVVFPSQTRLETDFRVLAEVLGFEGVPDAAVLLKVRWAVFDGDLQRALMSREDVYRCPVRAASAGDLPALAAGNGSDAGADTGSATGARVAAMSRCLEAFSRDVAAAVRALPRPVRQTEGKA</sequence>
<feature type="domain" description="ABC-type transport auxiliary lipoprotein component" evidence="1">
    <location>
        <begin position="35"/>
        <end position="177"/>
    </location>
</feature>
<protein>
    <submittedName>
        <fullName evidence="2">Membrane integrity-associated transporter subunit PqiC</fullName>
    </submittedName>
</protein>
<gene>
    <name evidence="2" type="ORF">F2Q65_03630</name>
</gene>
<reference evidence="2 3" key="1">
    <citation type="submission" date="2019-09" db="EMBL/GenBank/DDBJ databases">
        <title>Whole-genome sequence of the purple sulfur bacterium Thiohalocapsa marina DSM 19078.</title>
        <authorList>
            <person name="Kyndt J.A."/>
            <person name="Meyer T.E."/>
        </authorList>
    </citation>
    <scope>NUCLEOTIDE SEQUENCE [LARGE SCALE GENOMIC DNA]</scope>
    <source>
        <strain evidence="2 3">DSM 19078</strain>
    </source>
</reference>
<dbReference type="SUPFAM" id="SSF159594">
    <property type="entry name" value="XCC0632-like"/>
    <property type="match status" value="1"/>
</dbReference>
<name>A0A5M8FT60_9GAMM</name>